<dbReference type="EMBL" id="CP000384">
    <property type="protein sequence ID" value="ABG06489.1"/>
    <property type="molecule type" value="Genomic_DNA"/>
</dbReference>
<name>A0A5Q5BE98_MYCSS</name>
<organism evidence="3">
    <name type="scientific">Mycobacterium sp. (strain MCS)</name>
    <dbReference type="NCBI Taxonomy" id="164756"/>
    <lineage>
        <taxon>Bacteria</taxon>
        <taxon>Bacillati</taxon>
        <taxon>Actinomycetota</taxon>
        <taxon>Actinomycetes</taxon>
        <taxon>Mycobacteriales</taxon>
        <taxon>Mycobacteriaceae</taxon>
        <taxon>Mycobacterium</taxon>
    </lineage>
</organism>
<dbReference type="PANTHER" id="PTHR36151">
    <property type="entry name" value="BLR2777 PROTEIN"/>
    <property type="match status" value="1"/>
</dbReference>
<protein>
    <recommendedName>
        <fullName evidence="2">ER-bound oxygenase mpaB/mpaB'/Rubber oxygenase catalytic domain-containing protein</fullName>
    </recommendedName>
</protein>
<dbReference type="PANTHER" id="PTHR36151:SF3">
    <property type="entry name" value="ER-BOUND OXYGENASE MPAB_MPAB'_RUBBER OXYGENASE CATALYTIC DOMAIN-CONTAINING PROTEIN"/>
    <property type="match status" value="1"/>
</dbReference>
<feature type="region of interest" description="Disordered" evidence="1">
    <location>
        <begin position="1"/>
        <end position="27"/>
    </location>
</feature>
<dbReference type="AlphaFoldDB" id="A0A5Q5BE98"/>
<sequence>MTVSEPLPHVERPVSAPAHPDKLTPPPALARRAASMEDGLMGVALLAGPANVIMQLARPGVGYGVLESRVESGRVDLHPVKRARTTFTYLAVATRGSDAQKAAFRRAVNKAHAQVYSTDESPVKYHAFDKDLQLWVAACLYKGAVDVYRLFVGEMDDQAAEEHYRDSMTMGTTLQVPPEMWPADRAAFDKYWQESLDKVHIDDTVREYLYPIAASRLRGLKLPGPLQRRNEELALLITTGFLPQRFRDEMRLPWDADRQRRFDRLIGVLRTVNHLLPRFIRQFPFNVLLKDLDRRIRTGRPLI</sequence>
<reference evidence="3" key="1">
    <citation type="submission" date="2006-06" db="EMBL/GenBank/DDBJ databases">
        <title>Complete sequence of chromosome of Mycobacterium sp. MCS.</title>
        <authorList>
            <consortium name="US DOE Joint Genome Institute"/>
            <person name="Copeland A."/>
            <person name="Lucas S."/>
            <person name="Lapidus A."/>
            <person name="Barry K."/>
            <person name="Detter J.C."/>
            <person name="Glavina del Rio T."/>
            <person name="Hammon N."/>
            <person name="Israni S."/>
            <person name="Dalin E."/>
            <person name="Tice H."/>
            <person name="Pitluck S."/>
            <person name="Martinez M."/>
            <person name="Schmutz J."/>
            <person name="Larimer F."/>
            <person name="Land M."/>
            <person name="Hauser L."/>
            <person name="Kyrpides N."/>
            <person name="Kim E."/>
            <person name="Miller C.D."/>
            <person name="Hughes J.E."/>
            <person name="Anderson A.J."/>
            <person name="Sims R.C."/>
            <person name="Richardson P."/>
        </authorList>
    </citation>
    <scope>NUCLEOTIDE SEQUENCE [LARGE SCALE GENOMIC DNA]</scope>
    <source>
        <strain evidence="3">MCS</strain>
    </source>
</reference>
<evidence type="ECO:0000259" key="2">
    <source>
        <dbReference type="Pfam" id="PF09995"/>
    </source>
</evidence>
<dbReference type="GO" id="GO:0016491">
    <property type="term" value="F:oxidoreductase activity"/>
    <property type="evidence" value="ECO:0007669"/>
    <property type="project" value="InterPro"/>
</dbReference>
<evidence type="ECO:0000256" key="1">
    <source>
        <dbReference type="SAM" id="MobiDB-lite"/>
    </source>
</evidence>
<proteinExistence type="predicted"/>
<evidence type="ECO:0000313" key="3">
    <source>
        <dbReference type="EMBL" id="ABG06489.1"/>
    </source>
</evidence>
<feature type="domain" description="ER-bound oxygenase mpaB/mpaB'/Rubber oxygenase catalytic" evidence="2">
    <location>
        <begin position="40"/>
        <end position="271"/>
    </location>
</feature>
<dbReference type="InterPro" id="IPR018713">
    <property type="entry name" value="MPAB/Lcp_cat_dom"/>
</dbReference>
<accession>A0A5Q5BE98</accession>
<dbReference type="KEGG" id="mmc:Mmcs_0368"/>
<gene>
    <name evidence="3" type="ordered locus">Mmcs_0368</name>
</gene>
<dbReference type="Pfam" id="PF09995">
    <property type="entry name" value="MPAB_Lcp_cat"/>
    <property type="match status" value="1"/>
</dbReference>